<sequence length="766" mass="81760">MDKKKAFSVLMLALLVLPVLSFAVPVRASTGHPVLAAVDLVDDKIVFANSNVSIIAGNTSVTKVDNGNQYEGRNFAIIFAVNDSNLVTFSGAQFDLYISKDGYSSISSDDKLYASGFSVSDLSLAPKEVNKTNALLKGGLGTFTIGTFELTNDVTGNNDTVKALVGPIPFDITADYKYIKIFDGSSTLVAVSAQIVEILPSFSLTPSKGAPCTTVTLTGVALPSGVVYNLTYDETEYGAVNLTALIAQVTSDENGKVTYSWQIPDLKNNNQSPPYYINISINIIENSSGNPVGSVTFTEYQSYFTSITVDGNEQDTDFANNSLSVNVYTFSEVQLNGSYFCVSCGEVTITVDGTTLATAPLNSAGNFTATFEIPESLSGGDHIVKVYDCSKTLTFNITVLPTLVVDPKAGPVNTTVTVKAYGFDPSKIYYIYWEGTCMGETDRMIWIANATVGEDGKFNVTVTFNVPHAVGGSHEVEAWTDVDWAAVAEDYGYNYTCLYDDALWDYGTEYAETPFYVTPTLYFTPDEFAADEGGIFYLKGTGLNPDVLYVLNIDNQAFVTPSNQLGNPVHTITCDECGDLTVELVKAGFRPGLHSGALYGDNGQSDGYCGNYTIAAYATFTVTTEGDLVVGDLMNYMNSSFSSLNAKLVAIEGDIATVQTTLGTMQTSINNLDAKVVALQGNMATVQTILGQINGTVIAINGNVATIKTDVGTIKADVSAVKADTTTMKGFLPVDMTPVWIAVVLALIAAIASIYSIVVIRSKIAA</sequence>
<keyword evidence="1" id="KW-1133">Transmembrane helix</keyword>
<dbReference type="Gene3D" id="1.20.5.340">
    <property type="match status" value="1"/>
</dbReference>
<dbReference type="EMBL" id="DRVT01000036">
    <property type="protein sequence ID" value="HHI49111.1"/>
    <property type="molecule type" value="Genomic_DNA"/>
</dbReference>
<proteinExistence type="predicted"/>
<gene>
    <name evidence="2" type="ORF">ENL91_02955</name>
</gene>
<reference evidence="2" key="1">
    <citation type="journal article" date="2020" name="mSystems">
        <title>Genome- and Community-Level Interaction Insights into Carbon Utilization and Element Cycling Functions of Hydrothermarchaeota in Hydrothermal Sediment.</title>
        <authorList>
            <person name="Zhou Z."/>
            <person name="Liu Y."/>
            <person name="Xu W."/>
            <person name="Pan J."/>
            <person name="Luo Z.H."/>
            <person name="Li M."/>
        </authorList>
    </citation>
    <scope>NUCLEOTIDE SEQUENCE [LARGE SCALE GENOMIC DNA]</scope>
    <source>
        <strain evidence="2">SpSt-1038</strain>
    </source>
</reference>
<protein>
    <submittedName>
        <fullName evidence="2">Uncharacterized protein</fullName>
    </submittedName>
</protein>
<accession>A0A7J3UZ30</accession>
<keyword evidence="1" id="KW-0472">Membrane</keyword>
<organism evidence="2">
    <name type="scientific">Candidatus Methanosuratincola petrocarbonis</name>
    <name type="common">ex Vanwonterghem et al. 2016</name>
    <dbReference type="NCBI Taxonomy" id="1867261"/>
    <lineage>
        <taxon>Archaea</taxon>
        <taxon>Thermoproteota</taxon>
        <taxon>Methanosuratincolia</taxon>
        <taxon>Candidatus Methanomethylicales</taxon>
        <taxon>Candidatus Methanomethylicaceae</taxon>
        <taxon>Candidatus Methanosuratincola (ex Vanwonterghem et al. 2016)</taxon>
    </lineage>
</organism>
<keyword evidence="1" id="KW-0812">Transmembrane</keyword>
<feature type="transmembrane region" description="Helical" evidence="1">
    <location>
        <begin position="739"/>
        <end position="760"/>
    </location>
</feature>
<comment type="caution">
    <text evidence="2">The sequence shown here is derived from an EMBL/GenBank/DDBJ whole genome shotgun (WGS) entry which is preliminary data.</text>
</comment>
<name>A0A7J3UZ30_9CREN</name>
<evidence type="ECO:0000313" key="2">
    <source>
        <dbReference type="EMBL" id="HHI49111.1"/>
    </source>
</evidence>
<evidence type="ECO:0000256" key="1">
    <source>
        <dbReference type="SAM" id="Phobius"/>
    </source>
</evidence>
<dbReference type="AlphaFoldDB" id="A0A7J3UZ30"/>